<dbReference type="InterPro" id="IPR000241">
    <property type="entry name" value="RlmKL-like_Mtase"/>
</dbReference>
<dbReference type="Pfam" id="PF02926">
    <property type="entry name" value="THUMP"/>
    <property type="match status" value="1"/>
</dbReference>
<evidence type="ECO:0000256" key="2">
    <source>
        <dbReference type="ARBA" id="ARBA00022679"/>
    </source>
</evidence>
<dbReference type="CDD" id="cd11715">
    <property type="entry name" value="THUMP_AdoMetMT"/>
    <property type="match status" value="1"/>
</dbReference>
<protein>
    <submittedName>
        <fullName evidence="5">Class I SAM-dependent RNA methyltransferase</fullName>
    </submittedName>
</protein>
<evidence type="ECO:0000256" key="1">
    <source>
        <dbReference type="ARBA" id="ARBA00022603"/>
    </source>
</evidence>
<dbReference type="InterPro" id="IPR004114">
    <property type="entry name" value="THUMP_dom"/>
</dbReference>
<sequence length="373" mass="42446">MSVPVLFGLEAFASKELKRMGLENVRAEDGRVTFTGGWQDVYRTNIMLRTGERVMIKTAEFEAETFEELFEKTKAAEWERFLPPDCAFPVKGHSVKSQLASVRDCQAIIKKAVAARLGEKYGIEWLPEDGAEYAIRFTILKNRVTLMIDTSGEPLHKRGYRQYSNAAPLRETIAAAMVMLSYWKYEYPLLDPFCGSGTIPIEAAMFKRNKAPGLGRAFAADSFAQLDGESRRRAEEEARSLEKNVPLEIYASDIDRECVELTLENAKKAGVDGFIKAEVKNAAEAFIGKPYGTIMCNPPYGERMGEKRECEELYRAVGKSFSRFDGWSFYILTSNEDFEKLFGRRADKRRKIYNGMIKCNIYQYFGKKPPKPF</sequence>
<dbReference type="GO" id="GO:0070043">
    <property type="term" value="F:rRNA (guanine-N7-)-methyltransferase activity"/>
    <property type="evidence" value="ECO:0007669"/>
    <property type="project" value="TreeGrafter"/>
</dbReference>
<dbReference type="PANTHER" id="PTHR47313:SF1">
    <property type="entry name" value="RIBOSOMAL RNA LARGE SUBUNIT METHYLTRANSFERASE K_L"/>
    <property type="match status" value="1"/>
</dbReference>
<dbReference type="PROSITE" id="PS01261">
    <property type="entry name" value="UPF0020"/>
    <property type="match status" value="1"/>
</dbReference>
<dbReference type="GO" id="GO:0003723">
    <property type="term" value="F:RNA binding"/>
    <property type="evidence" value="ECO:0007669"/>
    <property type="project" value="UniProtKB-UniRule"/>
</dbReference>
<accession>A0A9D1KP90</accession>
<dbReference type="PROSITE" id="PS51165">
    <property type="entry name" value="THUMP"/>
    <property type="match status" value="1"/>
</dbReference>
<dbReference type="SUPFAM" id="SSF53335">
    <property type="entry name" value="S-adenosyl-L-methionine-dependent methyltransferases"/>
    <property type="match status" value="1"/>
</dbReference>
<evidence type="ECO:0000256" key="3">
    <source>
        <dbReference type="PROSITE-ProRule" id="PRU00529"/>
    </source>
</evidence>
<dbReference type="PANTHER" id="PTHR47313">
    <property type="entry name" value="RIBOSOMAL RNA LARGE SUBUNIT METHYLTRANSFERASE K/L"/>
    <property type="match status" value="1"/>
</dbReference>
<reference evidence="5" key="1">
    <citation type="submission" date="2020-10" db="EMBL/GenBank/DDBJ databases">
        <authorList>
            <person name="Gilroy R."/>
        </authorList>
    </citation>
    <scope>NUCLEOTIDE SEQUENCE</scope>
    <source>
        <strain evidence="5">CHK181-108</strain>
    </source>
</reference>
<organism evidence="5 6">
    <name type="scientific">Candidatus Ornithomonoglobus intestinigallinarum</name>
    <dbReference type="NCBI Taxonomy" id="2840894"/>
    <lineage>
        <taxon>Bacteria</taxon>
        <taxon>Bacillati</taxon>
        <taxon>Bacillota</taxon>
        <taxon>Clostridia</taxon>
        <taxon>Candidatus Ornithomonoglobus</taxon>
    </lineage>
</organism>
<dbReference type="InterPro" id="IPR054170">
    <property type="entry name" value="RlmL_1st"/>
</dbReference>
<dbReference type="InterPro" id="IPR029063">
    <property type="entry name" value="SAM-dependent_MTases_sf"/>
</dbReference>
<dbReference type="GO" id="GO:0008990">
    <property type="term" value="F:rRNA (guanine-N2-)-methyltransferase activity"/>
    <property type="evidence" value="ECO:0007669"/>
    <property type="project" value="TreeGrafter"/>
</dbReference>
<dbReference type="Gene3D" id="3.40.50.150">
    <property type="entry name" value="Vaccinia Virus protein VP39"/>
    <property type="match status" value="1"/>
</dbReference>
<feature type="domain" description="THUMP" evidence="4">
    <location>
        <begin position="40"/>
        <end position="150"/>
    </location>
</feature>
<dbReference type="Pfam" id="PF01170">
    <property type="entry name" value="UPF0020"/>
    <property type="match status" value="1"/>
</dbReference>
<evidence type="ECO:0000259" key="4">
    <source>
        <dbReference type="PROSITE" id="PS51165"/>
    </source>
</evidence>
<keyword evidence="3" id="KW-0694">RNA-binding</keyword>
<dbReference type="EMBL" id="DVLU01000053">
    <property type="protein sequence ID" value="HIT85338.1"/>
    <property type="molecule type" value="Genomic_DNA"/>
</dbReference>
<evidence type="ECO:0000313" key="5">
    <source>
        <dbReference type="EMBL" id="HIT85338.1"/>
    </source>
</evidence>
<dbReference type="InterPro" id="IPR053943">
    <property type="entry name" value="RlmKL-like_Mtase_CS"/>
</dbReference>
<dbReference type="Gene3D" id="3.30.2130.30">
    <property type="match status" value="1"/>
</dbReference>
<comment type="caution">
    <text evidence="5">The sequence shown here is derived from an EMBL/GenBank/DDBJ whole genome shotgun (WGS) entry which is preliminary data.</text>
</comment>
<reference evidence="5" key="2">
    <citation type="journal article" date="2021" name="PeerJ">
        <title>Extensive microbial diversity within the chicken gut microbiome revealed by metagenomics and culture.</title>
        <authorList>
            <person name="Gilroy R."/>
            <person name="Ravi A."/>
            <person name="Getino M."/>
            <person name="Pursley I."/>
            <person name="Horton D.L."/>
            <person name="Alikhan N.F."/>
            <person name="Baker D."/>
            <person name="Gharbi K."/>
            <person name="Hall N."/>
            <person name="Watson M."/>
            <person name="Adriaenssens E.M."/>
            <person name="Foster-Nyarko E."/>
            <person name="Jarju S."/>
            <person name="Secka A."/>
            <person name="Antonio M."/>
            <person name="Oren A."/>
            <person name="Chaudhuri R.R."/>
            <person name="La Ragione R."/>
            <person name="Hildebrand F."/>
            <person name="Pallen M.J."/>
        </authorList>
    </citation>
    <scope>NUCLEOTIDE SEQUENCE</scope>
    <source>
        <strain evidence="5">CHK181-108</strain>
    </source>
</reference>
<keyword evidence="1 5" id="KW-0489">Methyltransferase</keyword>
<dbReference type="Proteomes" id="UP000824165">
    <property type="component" value="Unassembled WGS sequence"/>
</dbReference>
<proteinExistence type="predicted"/>
<keyword evidence="2" id="KW-0808">Transferase</keyword>
<evidence type="ECO:0000313" key="6">
    <source>
        <dbReference type="Proteomes" id="UP000824165"/>
    </source>
</evidence>
<name>A0A9D1KP90_9FIRM</name>
<dbReference type="SMART" id="SM00981">
    <property type="entry name" value="THUMP"/>
    <property type="match status" value="1"/>
</dbReference>
<dbReference type="Pfam" id="PF22020">
    <property type="entry name" value="RlmL_1st"/>
    <property type="match status" value="1"/>
</dbReference>
<dbReference type="AlphaFoldDB" id="A0A9D1KP90"/>
<gene>
    <name evidence="5" type="ORF">IAA60_05475</name>
</gene>